<keyword evidence="1" id="KW-1185">Reference proteome</keyword>
<reference evidence="2" key="1">
    <citation type="submission" date="2022-11" db="UniProtKB">
        <authorList>
            <consortium name="WormBaseParasite"/>
        </authorList>
    </citation>
    <scope>IDENTIFICATION</scope>
</reference>
<name>A0A915KHN7_ROMCU</name>
<dbReference type="Proteomes" id="UP000887565">
    <property type="component" value="Unplaced"/>
</dbReference>
<sequence length="248" mass="27061">MQCPNDLVQNTYAIYPNQQFPAPWEQHIHYNAVPAPYVTTPTDSLCTSSQSSELQIALPALPPPTAISTPALEMCAINQSTSAANMVIPSKEIAQPEEIEAEQPIPQAQPSPHQAPARRLEVTELAEPILLVAQVSTSIWPHCQQWVNSTVFPTTMATIPDVIMQPLATNSIAAELGIETTIVNVTNGHCPLLFIRNRPNSIKLRPNQLIAMAKHRLGYAESYANCQKCLTTILLNNTACLGLCPYSS</sequence>
<dbReference type="WBParaSite" id="nRc.2.0.1.t37900-RA">
    <property type="protein sequence ID" value="nRc.2.0.1.t37900-RA"/>
    <property type="gene ID" value="nRc.2.0.1.g37900"/>
</dbReference>
<accession>A0A915KHN7</accession>
<organism evidence="1 2">
    <name type="scientific">Romanomermis culicivorax</name>
    <name type="common">Nematode worm</name>
    <dbReference type="NCBI Taxonomy" id="13658"/>
    <lineage>
        <taxon>Eukaryota</taxon>
        <taxon>Metazoa</taxon>
        <taxon>Ecdysozoa</taxon>
        <taxon>Nematoda</taxon>
        <taxon>Enoplea</taxon>
        <taxon>Dorylaimia</taxon>
        <taxon>Mermithida</taxon>
        <taxon>Mermithoidea</taxon>
        <taxon>Mermithidae</taxon>
        <taxon>Romanomermis</taxon>
    </lineage>
</organism>
<evidence type="ECO:0000313" key="2">
    <source>
        <dbReference type="WBParaSite" id="nRc.2.0.1.t37900-RA"/>
    </source>
</evidence>
<dbReference type="AlphaFoldDB" id="A0A915KHN7"/>
<protein>
    <submittedName>
        <fullName evidence="2">Uncharacterized protein</fullName>
    </submittedName>
</protein>
<evidence type="ECO:0000313" key="1">
    <source>
        <dbReference type="Proteomes" id="UP000887565"/>
    </source>
</evidence>
<proteinExistence type="predicted"/>